<dbReference type="AlphaFoldDB" id="A0AAV0YCS0"/>
<dbReference type="EMBL" id="CARXXK010001805">
    <property type="protein sequence ID" value="CAI6377628.1"/>
    <property type="molecule type" value="Genomic_DNA"/>
</dbReference>
<organism evidence="2 3">
    <name type="scientific">Macrosiphum euphorbiae</name>
    <name type="common">potato aphid</name>
    <dbReference type="NCBI Taxonomy" id="13131"/>
    <lineage>
        <taxon>Eukaryota</taxon>
        <taxon>Metazoa</taxon>
        <taxon>Ecdysozoa</taxon>
        <taxon>Arthropoda</taxon>
        <taxon>Hexapoda</taxon>
        <taxon>Insecta</taxon>
        <taxon>Pterygota</taxon>
        <taxon>Neoptera</taxon>
        <taxon>Paraneoptera</taxon>
        <taxon>Hemiptera</taxon>
        <taxon>Sternorrhyncha</taxon>
        <taxon>Aphidomorpha</taxon>
        <taxon>Aphidoidea</taxon>
        <taxon>Aphididae</taxon>
        <taxon>Macrosiphini</taxon>
        <taxon>Macrosiphum</taxon>
    </lineage>
</organism>
<proteinExistence type="predicted"/>
<accession>A0AAV0YCS0</accession>
<evidence type="ECO:0000259" key="1">
    <source>
        <dbReference type="Pfam" id="PF21788"/>
    </source>
</evidence>
<comment type="caution">
    <text evidence="2">The sequence shown here is derived from an EMBL/GenBank/DDBJ whole genome shotgun (WGS) entry which is preliminary data.</text>
</comment>
<dbReference type="Proteomes" id="UP001160148">
    <property type="component" value="Unassembled WGS sequence"/>
</dbReference>
<dbReference type="InterPro" id="IPR048366">
    <property type="entry name" value="TNP-like_GBD"/>
</dbReference>
<keyword evidence="3" id="KW-1185">Reference proteome</keyword>
<dbReference type="Pfam" id="PF21788">
    <property type="entry name" value="TNP-like_GBD"/>
    <property type="match status" value="1"/>
</dbReference>
<evidence type="ECO:0000313" key="3">
    <source>
        <dbReference type="Proteomes" id="UP001160148"/>
    </source>
</evidence>
<evidence type="ECO:0000313" key="2">
    <source>
        <dbReference type="EMBL" id="CAI6377628.1"/>
    </source>
</evidence>
<feature type="domain" description="Transposable element P transposase-like GTP-binding insertion" evidence="1">
    <location>
        <begin position="1"/>
        <end position="57"/>
    </location>
</feature>
<name>A0AAV0YCS0_9HEMI</name>
<sequence>MRVSLMTQVFSKSVSVGLNLYRERLVEELDDCKPTSKFVLHMNNLFDSLNRKYTGEGIKSNSPDIKVNLKFFF</sequence>
<gene>
    <name evidence="2" type="ORF">MEUPH1_LOCUS30857</name>
</gene>
<reference evidence="2 3" key="1">
    <citation type="submission" date="2023-01" db="EMBL/GenBank/DDBJ databases">
        <authorList>
            <person name="Whitehead M."/>
        </authorList>
    </citation>
    <scope>NUCLEOTIDE SEQUENCE [LARGE SCALE GENOMIC DNA]</scope>
</reference>
<protein>
    <recommendedName>
        <fullName evidence="1">Transposable element P transposase-like GTP-binding insertion domain-containing protein</fullName>
    </recommendedName>
</protein>